<dbReference type="InterPro" id="IPR032710">
    <property type="entry name" value="NTF2-like_dom_sf"/>
</dbReference>
<evidence type="ECO:0000259" key="1">
    <source>
        <dbReference type="Pfam" id="PF12680"/>
    </source>
</evidence>
<sequence>MEMKMAISLPTSIQAYFDADRARSPEAVAAAFAENGMVRDKGQTHRGRDAIRDWMAGEDQQYSYTIEPFHIGTKDGMTEVIGHATGDFPGSPIDLRFLFSLADNRIAELEITV</sequence>
<dbReference type="EMBL" id="BMLP01000005">
    <property type="protein sequence ID" value="GGO34307.1"/>
    <property type="molecule type" value="Genomic_DNA"/>
</dbReference>
<accession>A0A918DD04</accession>
<dbReference type="SUPFAM" id="SSF54427">
    <property type="entry name" value="NTF2-like"/>
    <property type="match status" value="1"/>
</dbReference>
<proteinExistence type="predicted"/>
<feature type="domain" description="SnoaL-like" evidence="1">
    <location>
        <begin position="13"/>
        <end position="108"/>
    </location>
</feature>
<dbReference type="Pfam" id="PF12680">
    <property type="entry name" value="SnoaL_2"/>
    <property type="match status" value="1"/>
</dbReference>
<dbReference type="AlphaFoldDB" id="A0A918DD04"/>
<comment type="caution">
    <text evidence="2">The sequence shown here is derived from an EMBL/GenBank/DDBJ whole genome shotgun (WGS) entry which is preliminary data.</text>
</comment>
<protein>
    <submittedName>
        <fullName evidence="2">Polyketide cyclase</fullName>
    </submittedName>
</protein>
<organism evidence="2 3">
    <name type="scientific">Gemmobacter aquaticus</name>
    <dbReference type="NCBI Taxonomy" id="490185"/>
    <lineage>
        <taxon>Bacteria</taxon>
        <taxon>Pseudomonadati</taxon>
        <taxon>Pseudomonadota</taxon>
        <taxon>Alphaproteobacteria</taxon>
        <taxon>Rhodobacterales</taxon>
        <taxon>Paracoccaceae</taxon>
        <taxon>Gemmobacter</taxon>
    </lineage>
</organism>
<keyword evidence="3" id="KW-1185">Reference proteome</keyword>
<evidence type="ECO:0000313" key="2">
    <source>
        <dbReference type="EMBL" id="GGO34307.1"/>
    </source>
</evidence>
<gene>
    <name evidence="2" type="ORF">GCM10010991_24890</name>
</gene>
<dbReference type="InterPro" id="IPR037401">
    <property type="entry name" value="SnoaL-like"/>
</dbReference>
<dbReference type="Proteomes" id="UP000598196">
    <property type="component" value="Unassembled WGS sequence"/>
</dbReference>
<dbReference type="Gene3D" id="3.10.450.50">
    <property type="match status" value="1"/>
</dbReference>
<reference evidence="2 3" key="1">
    <citation type="journal article" date="2014" name="Int. J. Syst. Evol. Microbiol.">
        <title>Complete genome sequence of Corynebacterium casei LMG S-19264T (=DSM 44701T), isolated from a smear-ripened cheese.</title>
        <authorList>
            <consortium name="US DOE Joint Genome Institute (JGI-PGF)"/>
            <person name="Walter F."/>
            <person name="Albersmeier A."/>
            <person name="Kalinowski J."/>
            <person name="Ruckert C."/>
        </authorList>
    </citation>
    <scope>NUCLEOTIDE SEQUENCE [LARGE SCALE GENOMIC DNA]</scope>
    <source>
        <strain evidence="2 3">CGMCC 1.7029</strain>
    </source>
</reference>
<evidence type="ECO:0000313" key="3">
    <source>
        <dbReference type="Proteomes" id="UP000598196"/>
    </source>
</evidence>
<name>A0A918DD04_9RHOB</name>